<dbReference type="EMBL" id="LLXE01000012">
    <property type="protein sequence ID" value="KUM66206.1"/>
    <property type="molecule type" value="Genomic_DNA"/>
</dbReference>
<proteinExistence type="predicted"/>
<dbReference type="AlphaFoldDB" id="A0A101MT02"/>
<evidence type="ECO:0000313" key="2">
    <source>
        <dbReference type="Proteomes" id="UP000055045"/>
    </source>
</evidence>
<protein>
    <submittedName>
        <fullName evidence="1">Uncharacterized protein</fullName>
    </submittedName>
</protein>
<reference evidence="1 2" key="1">
    <citation type="submission" date="2015-10" db="EMBL/GenBank/DDBJ databases">
        <title>Genome sequencing of Penicillium freii.</title>
        <authorList>
            <person name="Nguyen H.D."/>
            <person name="Visagie C.M."/>
            <person name="Seifert K.A."/>
        </authorList>
    </citation>
    <scope>NUCLEOTIDE SEQUENCE [LARGE SCALE GENOMIC DNA]</scope>
    <source>
        <strain evidence="1 2">DAOM 242723</strain>
    </source>
</reference>
<organism evidence="1 2">
    <name type="scientific">Penicillium freii</name>
    <dbReference type="NCBI Taxonomy" id="48697"/>
    <lineage>
        <taxon>Eukaryota</taxon>
        <taxon>Fungi</taxon>
        <taxon>Dikarya</taxon>
        <taxon>Ascomycota</taxon>
        <taxon>Pezizomycotina</taxon>
        <taxon>Eurotiomycetes</taxon>
        <taxon>Eurotiomycetidae</taxon>
        <taxon>Eurotiales</taxon>
        <taxon>Aspergillaceae</taxon>
        <taxon>Penicillium</taxon>
    </lineage>
</organism>
<dbReference type="Proteomes" id="UP000055045">
    <property type="component" value="Unassembled WGS sequence"/>
</dbReference>
<keyword evidence="2" id="KW-1185">Reference proteome</keyword>
<gene>
    <name evidence="1" type="ORF">ACN42_g843</name>
</gene>
<name>A0A101MT02_PENFR</name>
<accession>A0A101MT02</accession>
<sequence>MHIFKSKKRQIYKPCHMEGIGMSTCIEYAVHQFTDRFQFQVPRDHEAIRFLCLGRVKKSKIRVKAGEKCYMQYDSDLLRTGRRSKNPRFFF</sequence>
<evidence type="ECO:0000313" key="1">
    <source>
        <dbReference type="EMBL" id="KUM66206.1"/>
    </source>
</evidence>
<comment type="caution">
    <text evidence="1">The sequence shown here is derived from an EMBL/GenBank/DDBJ whole genome shotgun (WGS) entry which is preliminary data.</text>
</comment>